<dbReference type="InterPro" id="IPR006638">
    <property type="entry name" value="Elp3/MiaA/NifB-like_rSAM"/>
</dbReference>
<dbReference type="EMBL" id="AJWZ01006792">
    <property type="protein sequence ID" value="EKC58775.1"/>
    <property type="molecule type" value="Genomic_DNA"/>
</dbReference>
<dbReference type="GO" id="GO:0046872">
    <property type="term" value="F:metal ion binding"/>
    <property type="evidence" value="ECO:0007669"/>
    <property type="project" value="UniProtKB-KW"/>
</dbReference>
<proteinExistence type="inferred from homology"/>
<evidence type="ECO:0000256" key="2">
    <source>
        <dbReference type="ARBA" id="ARBA00022691"/>
    </source>
</evidence>
<protein>
    <submittedName>
        <fullName evidence="8">Radical SAM domain-containing protein</fullName>
    </submittedName>
</protein>
<keyword evidence="5" id="KW-0411">Iron-sulfur</keyword>
<evidence type="ECO:0000256" key="6">
    <source>
        <dbReference type="ARBA" id="ARBA00023601"/>
    </source>
</evidence>
<comment type="caution">
    <text evidence="8">The sequence shown here is derived from an EMBL/GenBank/DDBJ whole genome shotgun (WGS) entry which is preliminary data.</text>
</comment>
<evidence type="ECO:0000256" key="3">
    <source>
        <dbReference type="ARBA" id="ARBA00022723"/>
    </source>
</evidence>
<dbReference type="NCBIfam" id="TIGR04085">
    <property type="entry name" value="rSAM_more_4Fe4S"/>
    <property type="match status" value="1"/>
</dbReference>
<dbReference type="InterPro" id="IPR023867">
    <property type="entry name" value="Sulphatase_maturase_rSAM"/>
</dbReference>
<evidence type="ECO:0000259" key="7">
    <source>
        <dbReference type="PROSITE" id="PS51918"/>
    </source>
</evidence>
<reference evidence="8" key="1">
    <citation type="journal article" date="2013" name="Environ. Microbiol.">
        <title>Microbiota from the distal guts of lean and obese adolescents exhibit partial functional redundancy besides clear differences in community structure.</title>
        <authorList>
            <person name="Ferrer M."/>
            <person name="Ruiz A."/>
            <person name="Lanza F."/>
            <person name="Haange S.B."/>
            <person name="Oberbach A."/>
            <person name="Till H."/>
            <person name="Bargiela R."/>
            <person name="Campoy C."/>
            <person name="Segura M.T."/>
            <person name="Richter M."/>
            <person name="von Bergen M."/>
            <person name="Seifert J."/>
            <person name="Suarez A."/>
        </authorList>
    </citation>
    <scope>NUCLEOTIDE SEQUENCE</scope>
</reference>
<keyword evidence="3" id="KW-0479">Metal-binding</keyword>
<evidence type="ECO:0000256" key="5">
    <source>
        <dbReference type="ARBA" id="ARBA00023014"/>
    </source>
</evidence>
<organism evidence="8">
    <name type="scientific">human gut metagenome</name>
    <dbReference type="NCBI Taxonomy" id="408170"/>
    <lineage>
        <taxon>unclassified sequences</taxon>
        <taxon>metagenomes</taxon>
        <taxon>organismal metagenomes</taxon>
    </lineage>
</organism>
<dbReference type="SUPFAM" id="SSF102114">
    <property type="entry name" value="Radical SAM enzymes"/>
    <property type="match status" value="1"/>
</dbReference>
<dbReference type="PROSITE" id="PS51918">
    <property type="entry name" value="RADICAL_SAM"/>
    <property type="match status" value="1"/>
</dbReference>
<dbReference type="CDD" id="cd01335">
    <property type="entry name" value="Radical_SAM"/>
    <property type="match status" value="1"/>
</dbReference>
<dbReference type="Pfam" id="PF04055">
    <property type="entry name" value="Radical_SAM"/>
    <property type="match status" value="1"/>
</dbReference>
<accession>K1SY86</accession>
<dbReference type="SFLD" id="SFLDG01384">
    <property type="entry name" value="thioether_bond_formation_requi"/>
    <property type="match status" value="1"/>
</dbReference>
<comment type="cofactor">
    <cofactor evidence="1">
        <name>[4Fe-4S] cluster</name>
        <dbReference type="ChEBI" id="CHEBI:49883"/>
    </cofactor>
</comment>
<dbReference type="SFLD" id="SFLDG01386">
    <property type="entry name" value="main_SPASM_domain-containing"/>
    <property type="match status" value="1"/>
</dbReference>
<dbReference type="InterPro" id="IPR007197">
    <property type="entry name" value="rSAM"/>
</dbReference>
<gene>
    <name evidence="8" type="ORF">OBE_09836</name>
</gene>
<keyword evidence="4" id="KW-0408">Iron</keyword>
<dbReference type="GO" id="GO:0051536">
    <property type="term" value="F:iron-sulfur cluster binding"/>
    <property type="evidence" value="ECO:0007669"/>
    <property type="project" value="UniProtKB-KW"/>
</dbReference>
<dbReference type="GO" id="GO:0016491">
    <property type="term" value="F:oxidoreductase activity"/>
    <property type="evidence" value="ECO:0007669"/>
    <property type="project" value="InterPro"/>
</dbReference>
<feature type="domain" description="Radical SAM core" evidence="7">
    <location>
        <begin position="76"/>
        <end position="307"/>
    </location>
</feature>
<name>K1SY86_9ZZZZ</name>
<sequence>MKISTFIQVYDNRIWNALTKEFLDLTQSEIEFIKYYKDKQISNDVQLPNNLLRQNIIITEENEKRLINDLKQLTRDKQIQSLYLISSTACNLDCDYCFYRSSASNSLKHRQNMDYQVAKKALLDFKKIVESNIKDNDYWQQVTFYGGEPLLNKKMLYQAIPFTRELFDETTNLVINTNATLLENEDINLFKNNNVEVQVSLDGDKEKHDLHRKTQYGEPTYQIVMNNIKKLLDKGVKVLPMITATDDNIDNFAERLYSIVSELGIDDFAVNVLITNSFGISNDYTEKLAIEMIKAYKNFGNMANDYAFVELYNRLLGLDKTISKGSCGSSRKITVFPDGKVYACQALEKVRQNYMNTLNDDYMSNPNWECWKNRSRFDNQECLNCSSVISCGGGCATGSYNLNGSIYDIDKNNCEYTKKLFKKIHHI</sequence>
<dbReference type="InterPro" id="IPR023885">
    <property type="entry name" value="4Fe4S-binding_SPASM_dom"/>
</dbReference>
<dbReference type="InterPro" id="IPR013785">
    <property type="entry name" value="Aldolase_TIM"/>
</dbReference>
<evidence type="ECO:0000256" key="4">
    <source>
        <dbReference type="ARBA" id="ARBA00023004"/>
    </source>
</evidence>
<evidence type="ECO:0000313" key="8">
    <source>
        <dbReference type="EMBL" id="EKC58775.1"/>
    </source>
</evidence>
<keyword evidence="2" id="KW-0949">S-adenosyl-L-methionine</keyword>
<dbReference type="AlphaFoldDB" id="K1SY86"/>
<evidence type="ECO:0000256" key="1">
    <source>
        <dbReference type="ARBA" id="ARBA00001966"/>
    </source>
</evidence>
<dbReference type="SMART" id="SM00729">
    <property type="entry name" value="Elp3"/>
    <property type="match status" value="1"/>
</dbReference>
<dbReference type="PANTHER" id="PTHR43273:SF3">
    <property type="entry name" value="ANAEROBIC SULFATASE-MATURATING ENZYME HOMOLOG ASLB-RELATED"/>
    <property type="match status" value="1"/>
</dbReference>
<dbReference type="SFLD" id="SFLDS00029">
    <property type="entry name" value="Radical_SAM"/>
    <property type="match status" value="1"/>
</dbReference>
<comment type="similarity">
    <text evidence="6">Belongs to the radical SAM superfamily. Anaerobic sulfatase-maturating enzyme family.</text>
</comment>
<dbReference type="InterPro" id="IPR058240">
    <property type="entry name" value="rSAM_sf"/>
</dbReference>
<dbReference type="Gene3D" id="3.20.20.70">
    <property type="entry name" value="Aldolase class I"/>
    <property type="match status" value="1"/>
</dbReference>
<dbReference type="SFLD" id="SFLDG01067">
    <property type="entry name" value="SPASM/twitch_domain_containing"/>
    <property type="match status" value="1"/>
</dbReference>
<dbReference type="PANTHER" id="PTHR43273">
    <property type="entry name" value="ANAEROBIC SULFATASE-MATURATING ENZYME HOMOLOG ASLB-RELATED"/>
    <property type="match status" value="1"/>
</dbReference>